<evidence type="ECO:0000256" key="1">
    <source>
        <dbReference type="ARBA" id="ARBA00001206"/>
    </source>
</evidence>
<dbReference type="Proteomes" id="UP000824242">
    <property type="component" value="Unassembled WGS sequence"/>
</dbReference>
<dbReference type="GO" id="GO:0005737">
    <property type="term" value="C:cytoplasm"/>
    <property type="evidence" value="ECO:0007669"/>
    <property type="project" value="UniProtKB-SubCell"/>
</dbReference>
<dbReference type="NCBIfam" id="TIGR00671">
    <property type="entry name" value="baf"/>
    <property type="match status" value="1"/>
</dbReference>
<feature type="binding site" evidence="16">
    <location>
        <begin position="109"/>
        <end position="112"/>
    </location>
    <ligand>
        <name>substrate</name>
    </ligand>
</feature>
<evidence type="ECO:0000256" key="6">
    <source>
        <dbReference type="ARBA" id="ARBA00012102"/>
    </source>
</evidence>
<dbReference type="SUPFAM" id="SSF53067">
    <property type="entry name" value="Actin-like ATPase domain"/>
    <property type="match status" value="2"/>
</dbReference>
<feature type="binding site" evidence="16">
    <location>
        <position position="134"/>
    </location>
    <ligand>
        <name>ATP</name>
        <dbReference type="ChEBI" id="CHEBI:30616"/>
    </ligand>
</feature>
<dbReference type="Pfam" id="PF03309">
    <property type="entry name" value="Pan_kinase"/>
    <property type="match status" value="1"/>
</dbReference>
<dbReference type="Gene3D" id="3.30.420.40">
    <property type="match status" value="2"/>
</dbReference>
<evidence type="ECO:0000256" key="7">
    <source>
        <dbReference type="ARBA" id="ARBA00022490"/>
    </source>
</evidence>
<keyword evidence="11 16" id="KW-0067">ATP-binding</keyword>
<organism evidence="17 18">
    <name type="scientific">Candidatus Caccousia avicola</name>
    <dbReference type="NCBI Taxonomy" id="2840721"/>
    <lineage>
        <taxon>Bacteria</taxon>
        <taxon>Bacillati</taxon>
        <taxon>Bacillota</taxon>
        <taxon>Clostridia</taxon>
        <taxon>Eubacteriales</taxon>
        <taxon>Oscillospiraceae</taxon>
        <taxon>Oscillospiraceae incertae sedis</taxon>
        <taxon>Candidatus Caccousia</taxon>
    </lineage>
</organism>
<feature type="binding site" evidence="16">
    <location>
        <position position="131"/>
    </location>
    <ligand>
        <name>K(+)</name>
        <dbReference type="ChEBI" id="CHEBI:29103"/>
    </ligand>
</feature>
<accession>A0A9D1DEV3</accession>
<dbReference type="EC" id="2.7.1.33" evidence="6 16"/>
<feature type="binding site" evidence="16">
    <location>
        <position position="186"/>
    </location>
    <ligand>
        <name>substrate</name>
    </ligand>
</feature>
<evidence type="ECO:0000256" key="8">
    <source>
        <dbReference type="ARBA" id="ARBA00022679"/>
    </source>
</evidence>
<keyword evidence="16" id="KW-0479">Metal-binding</keyword>
<dbReference type="AlphaFoldDB" id="A0A9D1DEV3"/>
<dbReference type="GO" id="GO:0046872">
    <property type="term" value="F:metal ion binding"/>
    <property type="evidence" value="ECO:0007669"/>
    <property type="project" value="UniProtKB-KW"/>
</dbReference>
<keyword evidence="13 16" id="KW-0173">Coenzyme A biosynthesis</keyword>
<comment type="cofactor">
    <cofactor evidence="2">
        <name>K(+)</name>
        <dbReference type="ChEBI" id="CHEBI:29103"/>
    </cofactor>
</comment>
<feature type="binding site" evidence="16">
    <location>
        <begin position="6"/>
        <end position="13"/>
    </location>
    <ligand>
        <name>ATP</name>
        <dbReference type="ChEBI" id="CHEBI:30616"/>
    </ligand>
</feature>
<dbReference type="CDD" id="cd24015">
    <property type="entry name" value="ASKHA_NBD_PanK-III"/>
    <property type="match status" value="1"/>
</dbReference>
<evidence type="ECO:0000256" key="9">
    <source>
        <dbReference type="ARBA" id="ARBA00022741"/>
    </source>
</evidence>
<dbReference type="GO" id="GO:0004594">
    <property type="term" value="F:pantothenate kinase activity"/>
    <property type="evidence" value="ECO:0007669"/>
    <property type="project" value="UniProtKB-UniRule"/>
</dbReference>
<comment type="similarity">
    <text evidence="14 16">Belongs to the type III pantothenate kinase family.</text>
</comment>
<evidence type="ECO:0000256" key="16">
    <source>
        <dbReference type="HAMAP-Rule" id="MF_01274"/>
    </source>
</evidence>
<keyword evidence="10 16" id="KW-0418">Kinase</keyword>
<sequence>MIIAIDIGNTNIVLGCLEPDTGRLLFTARLSSDRVKTSDEYAALMRNMFILNQVERHDIEGSIISSVVPTLTVTMKDAIRQLCGRESLIVGAGLKTGLNIVMDNPAQLGSDLVTDAVAAAAEYPKPILIFDLGTATTLSVVDKRGNYVGGMIIPGIAISLEALSSHTSQLPHINLEGPKRVIGTNTIDCMKSGIVYGNAAMIDGIIERVSQELGEKPTVVATGGLAPNITKYCKSDIICDGELILKGLRILYNKNKP</sequence>
<feature type="active site" description="Proton acceptor" evidence="16">
    <location>
        <position position="111"/>
    </location>
</feature>
<comment type="subunit">
    <text evidence="5 16">Homodimer.</text>
</comment>
<evidence type="ECO:0000256" key="5">
    <source>
        <dbReference type="ARBA" id="ARBA00011738"/>
    </source>
</evidence>
<dbReference type="EMBL" id="DVGZ01000112">
    <property type="protein sequence ID" value="HIR48046.1"/>
    <property type="molecule type" value="Genomic_DNA"/>
</dbReference>
<evidence type="ECO:0000256" key="3">
    <source>
        <dbReference type="ARBA" id="ARBA00004496"/>
    </source>
</evidence>
<evidence type="ECO:0000256" key="4">
    <source>
        <dbReference type="ARBA" id="ARBA00005225"/>
    </source>
</evidence>
<name>A0A9D1DEV3_9FIRM</name>
<evidence type="ECO:0000256" key="14">
    <source>
        <dbReference type="ARBA" id="ARBA00038036"/>
    </source>
</evidence>
<keyword evidence="9 16" id="KW-0547">Nucleotide-binding</keyword>
<evidence type="ECO:0000313" key="17">
    <source>
        <dbReference type="EMBL" id="HIR48046.1"/>
    </source>
</evidence>
<keyword evidence="12 16" id="KW-0630">Potassium</keyword>
<dbReference type="NCBIfam" id="NF009855">
    <property type="entry name" value="PRK13321.1"/>
    <property type="match status" value="1"/>
</dbReference>
<dbReference type="GO" id="GO:0005524">
    <property type="term" value="F:ATP binding"/>
    <property type="evidence" value="ECO:0007669"/>
    <property type="project" value="UniProtKB-UniRule"/>
</dbReference>
<evidence type="ECO:0000256" key="13">
    <source>
        <dbReference type="ARBA" id="ARBA00022993"/>
    </source>
</evidence>
<comment type="subcellular location">
    <subcellularLocation>
        <location evidence="3 16">Cytoplasm</location>
    </subcellularLocation>
</comment>
<protein>
    <recommendedName>
        <fullName evidence="15 16">Type III pantothenate kinase</fullName>
        <ecNumber evidence="6 16">2.7.1.33</ecNumber>
    </recommendedName>
    <alternativeName>
        <fullName evidence="16">PanK-III</fullName>
    </alternativeName>
    <alternativeName>
        <fullName evidence="16">Pantothenic acid kinase</fullName>
    </alternativeName>
</protein>
<comment type="caution">
    <text evidence="16">Lacks conserved residue(s) required for the propagation of feature annotation.</text>
</comment>
<evidence type="ECO:0000256" key="12">
    <source>
        <dbReference type="ARBA" id="ARBA00022958"/>
    </source>
</evidence>
<comment type="catalytic activity">
    <reaction evidence="1 16">
        <text>(R)-pantothenate + ATP = (R)-4'-phosphopantothenate + ADP + H(+)</text>
        <dbReference type="Rhea" id="RHEA:16373"/>
        <dbReference type="ChEBI" id="CHEBI:10986"/>
        <dbReference type="ChEBI" id="CHEBI:15378"/>
        <dbReference type="ChEBI" id="CHEBI:29032"/>
        <dbReference type="ChEBI" id="CHEBI:30616"/>
        <dbReference type="ChEBI" id="CHEBI:456216"/>
        <dbReference type="EC" id="2.7.1.33"/>
    </reaction>
</comment>
<evidence type="ECO:0000256" key="11">
    <source>
        <dbReference type="ARBA" id="ARBA00022840"/>
    </source>
</evidence>
<evidence type="ECO:0000256" key="10">
    <source>
        <dbReference type="ARBA" id="ARBA00022777"/>
    </source>
</evidence>
<dbReference type="PANTHER" id="PTHR34265">
    <property type="entry name" value="TYPE III PANTOTHENATE KINASE"/>
    <property type="match status" value="1"/>
</dbReference>
<dbReference type="InterPro" id="IPR004619">
    <property type="entry name" value="Type_III_PanK"/>
</dbReference>
<evidence type="ECO:0000313" key="18">
    <source>
        <dbReference type="Proteomes" id="UP000824242"/>
    </source>
</evidence>
<comment type="function">
    <text evidence="16">Catalyzes the phosphorylation of pantothenate (Pan), the first step in CoA biosynthesis.</text>
</comment>
<keyword evidence="7 16" id="KW-0963">Cytoplasm</keyword>
<gene>
    <name evidence="16" type="primary">coaX</name>
    <name evidence="17" type="ORF">IAB89_10425</name>
</gene>
<dbReference type="PANTHER" id="PTHR34265:SF1">
    <property type="entry name" value="TYPE III PANTOTHENATE KINASE"/>
    <property type="match status" value="1"/>
</dbReference>
<keyword evidence="8 16" id="KW-0808">Transferase</keyword>
<comment type="pathway">
    <text evidence="4 16">Cofactor biosynthesis; coenzyme A biosynthesis; CoA from (R)-pantothenate: step 1/5.</text>
</comment>
<proteinExistence type="inferred from homology"/>
<evidence type="ECO:0000256" key="2">
    <source>
        <dbReference type="ARBA" id="ARBA00001958"/>
    </source>
</evidence>
<reference evidence="17" key="2">
    <citation type="journal article" date="2021" name="PeerJ">
        <title>Extensive microbial diversity within the chicken gut microbiome revealed by metagenomics and culture.</title>
        <authorList>
            <person name="Gilroy R."/>
            <person name="Ravi A."/>
            <person name="Getino M."/>
            <person name="Pursley I."/>
            <person name="Horton D.L."/>
            <person name="Alikhan N.F."/>
            <person name="Baker D."/>
            <person name="Gharbi K."/>
            <person name="Hall N."/>
            <person name="Watson M."/>
            <person name="Adriaenssens E.M."/>
            <person name="Foster-Nyarko E."/>
            <person name="Jarju S."/>
            <person name="Secka A."/>
            <person name="Antonio M."/>
            <person name="Oren A."/>
            <person name="Chaudhuri R.R."/>
            <person name="La Ragione R."/>
            <person name="Hildebrand F."/>
            <person name="Pallen M.J."/>
        </authorList>
    </citation>
    <scope>NUCLEOTIDE SEQUENCE</scope>
    <source>
        <strain evidence="17">ChiSxjej1B13-7958</strain>
    </source>
</reference>
<dbReference type="InterPro" id="IPR043129">
    <property type="entry name" value="ATPase_NBD"/>
</dbReference>
<reference evidence="17" key="1">
    <citation type="submission" date="2020-10" db="EMBL/GenBank/DDBJ databases">
        <authorList>
            <person name="Gilroy R."/>
        </authorList>
    </citation>
    <scope>NUCLEOTIDE SEQUENCE</scope>
    <source>
        <strain evidence="17">ChiSxjej1B13-7958</strain>
    </source>
</reference>
<dbReference type="HAMAP" id="MF_01274">
    <property type="entry name" value="Pantothen_kinase_3"/>
    <property type="match status" value="1"/>
</dbReference>
<dbReference type="GO" id="GO:0015937">
    <property type="term" value="P:coenzyme A biosynthetic process"/>
    <property type="evidence" value="ECO:0007669"/>
    <property type="project" value="UniProtKB-UniRule"/>
</dbReference>
<comment type="caution">
    <text evidence="17">The sequence shown here is derived from an EMBL/GenBank/DDBJ whole genome shotgun (WGS) entry which is preliminary data.</text>
</comment>
<comment type="cofactor">
    <cofactor evidence="16">
        <name>NH4(+)</name>
        <dbReference type="ChEBI" id="CHEBI:28938"/>
    </cofactor>
    <cofactor evidence="16">
        <name>K(+)</name>
        <dbReference type="ChEBI" id="CHEBI:29103"/>
    </cofactor>
    <text evidence="16">A monovalent cation. Ammonium or potassium.</text>
</comment>
<evidence type="ECO:0000256" key="15">
    <source>
        <dbReference type="ARBA" id="ARBA00040883"/>
    </source>
</evidence>